<dbReference type="GO" id="GO:0000981">
    <property type="term" value="F:DNA-binding transcription factor activity, RNA polymerase II-specific"/>
    <property type="evidence" value="ECO:0007669"/>
    <property type="project" value="TreeGrafter"/>
</dbReference>
<dbReference type="SMART" id="SM00355">
    <property type="entry name" value="ZnF_C2H2"/>
    <property type="match status" value="9"/>
</dbReference>
<protein>
    <recommendedName>
        <fullName evidence="6">C2H2-type domain-containing protein</fullName>
    </recommendedName>
</protein>
<evidence type="ECO:0000256" key="2">
    <source>
        <dbReference type="ARBA" id="ARBA00022737"/>
    </source>
</evidence>
<dbReference type="PROSITE" id="PS00028">
    <property type="entry name" value="ZINC_FINGER_C2H2_1"/>
    <property type="match status" value="9"/>
</dbReference>
<evidence type="ECO:0000259" key="6">
    <source>
        <dbReference type="PROSITE" id="PS50157"/>
    </source>
</evidence>
<dbReference type="OrthoDB" id="2288416at2759"/>
<sequence length="543" mass="63655">MEPRNKLRQAVIGPKREVSAIDFSLDTARAPFLNDENTTKDQLSRNGSCFNAKEGEEVFNVDFIKNLKDNPKLKIKNLKSPSQTHKNALEKVDSTAIKRKPEASARFKTSAYISSSKPFMLSNNDYYLYFCAMCKEEMSDLKSIIAHRYLVHNIISRKSSVKNSDLEPDVNDPNHHCQACEKTYRSKLCYRHHLYKSHYIRLTKYRTKNNVVPDPHNPNFHCRSCDYIYQTRIKYVAHLQRYHKMKLSIFPKEKPNILPDWNNPGFHCAPCNSTYKSKTSFRCHCISKHNMNKPKETSTNEFYSLNDAKNHCEICNITYKRISHYKEHCRHLHGINIEEVFANPDATPDSSDPNNYFSQHKILFPIVNKRSVDNKSIVGDPSYYCRACDKTLSSKGCFKKHLLAIHSIGELIQNDDDSLKPEIDNPNFYCCVCNWRYRSLSYYREHLRGTHRMVLPPLSSCSSDFDSFPSSIDPDLYCHDCKLRYNSYKYYRRHCRVIHEKVFDDDVKPVRNPNFYCAKCNRYYSTRGSLKLHLKKFHNLIME</sequence>
<evidence type="ECO:0000256" key="1">
    <source>
        <dbReference type="ARBA" id="ARBA00022723"/>
    </source>
</evidence>
<proteinExistence type="predicted"/>
<feature type="domain" description="C2H2-type" evidence="6">
    <location>
        <begin position="266"/>
        <end position="294"/>
    </location>
</feature>
<comment type="caution">
    <text evidence="7">The sequence shown here is derived from an EMBL/GenBank/DDBJ whole genome shotgun (WGS) entry which is preliminary data.</text>
</comment>
<dbReference type="GO" id="GO:0008270">
    <property type="term" value="F:zinc ion binding"/>
    <property type="evidence" value="ECO:0007669"/>
    <property type="project" value="UniProtKB-KW"/>
</dbReference>
<dbReference type="Proteomes" id="UP000650833">
    <property type="component" value="Unassembled WGS sequence"/>
</dbReference>
<dbReference type="PROSITE" id="PS50157">
    <property type="entry name" value="ZINC_FINGER_C2H2_2"/>
    <property type="match status" value="3"/>
</dbReference>
<evidence type="ECO:0000256" key="4">
    <source>
        <dbReference type="ARBA" id="ARBA00022833"/>
    </source>
</evidence>
<evidence type="ECO:0000313" key="7">
    <source>
        <dbReference type="EMBL" id="KAG2198938.1"/>
    </source>
</evidence>
<evidence type="ECO:0000313" key="8">
    <source>
        <dbReference type="Proteomes" id="UP000650833"/>
    </source>
</evidence>
<evidence type="ECO:0000256" key="5">
    <source>
        <dbReference type="PROSITE-ProRule" id="PRU00042"/>
    </source>
</evidence>
<keyword evidence="3 5" id="KW-0863">Zinc-finger</keyword>
<dbReference type="Gene3D" id="3.30.160.60">
    <property type="entry name" value="Classic Zinc Finger"/>
    <property type="match status" value="2"/>
</dbReference>
<organism evidence="7 8">
    <name type="scientific">Mucor plumbeus</name>
    <dbReference type="NCBI Taxonomy" id="97098"/>
    <lineage>
        <taxon>Eukaryota</taxon>
        <taxon>Fungi</taxon>
        <taxon>Fungi incertae sedis</taxon>
        <taxon>Mucoromycota</taxon>
        <taxon>Mucoromycotina</taxon>
        <taxon>Mucoromycetes</taxon>
        <taxon>Mucorales</taxon>
        <taxon>Mucorineae</taxon>
        <taxon>Mucoraceae</taxon>
        <taxon>Mucor</taxon>
    </lineage>
</organism>
<dbReference type="AlphaFoldDB" id="A0A8H7V0L0"/>
<keyword evidence="2" id="KW-0677">Repeat</keyword>
<dbReference type="GO" id="GO:0005634">
    <property type="term" value="C:nucleus"/>
    <property type="evidence" value="ECO:0007669"/>
    <property type="project" value="TreeGrafter"/>
</dbReference>
<keyword evidence="4" id="KW-0862">Zinc</keyword>
<dbReference type="PANTHER" id="PTHR24409">
    <property type="entry name" value="ZINC FINGER PROTEIN 142"/>
    <property type="match status" value="1"/>
</dbReference>
<name>A0A8H7V0L0_9FUNG</name>
<dbReference type="InterPro" id="IPR013087">
    <property type="entry name" value="Znf_C2H2_type"/>
</dbReference>
<keyword evidence="1" id="KW-0479">Metal-binding</keyword>
<evidence type="ECO:0000256" key="3">
    <source>
        <dbReference type="ARBA" id="ARBA00022771"/>
    </source>
</evidence>
<dbReference type="GO" id="GO:0000977">
    <property type="term" value="F:RNA polymerase II transcription regulatory region sequence-specific DNA binding"/>
    <property type="evidence" value="ECO:0007669"/>
    <property type="project" value="TreeGrafter"/>
</dbReference>
<dbReference type="PANTHER" id="PTHR24409:SF295">
    <property type="entry name" value="AZ2-RELATED"/>
    <property type="match status" value="1"/>
</dbReference>
<feature type="domain" description="C2H2-type" evidence="6">
    <location>
        <begin position="515"/>
        <end position="538"/>
    </location>
</feature>
<accession>A0A8H7V0L0</accession>
<feature type="domain" description="C2H2-type" evidence="6">
    <location>
        <begin position="383"/>
        <end position="407"/>
    </location>
</feature>
<gene>
    <name evidence="7" type="ORF">INT46_006330</name>
</gene>
<dbReference type="Pfam" id="PF12874">
    <property type="entry name" value="zf-met"/>
    <property type="match status" value="3"/>
</dbReference>
<dbReference type="EMBL" id="JAEPRC010000372">
    <property type="protein sequence ID" value="KAG2198938.1"/>
    <property type="molecule type" value="Genomic_DNA"/>
</dbReference>
<keyword evidence="8" id="KW-1185">Reference proteome</keyword>
<reference evidence="7" key="1">
    <citation type="submission" date="2020-12" db="EMBL/GenBank/DDBJ databases">
        <title>Metabolic potential, ecology and presence of endohyphal bacteria is reflected in genomic diversity of Mucoromycotina.</title>
        <authorList>
            <person name="Muszewska A."/>
            <person name="Okrasinska A."/>
            <person name="Steczkiewicz K."/>
            <person name="Drgas O."/>
            <person name="Orlowska M."/>
            <person name="Perlinska-Lenart U."/>
            <person name="Aleksandrzak-Piekarczyk T."/>
            <person name="Szatraj K."/>
            <person name="Zielenkiewicz U."/>
            <person name="Pilsyk S."/>
            <person name="Malc E."/>
            <person name="Mieczkowski P."/>
            <person name="Kruszewska J.S."/>
            <person name="Biernat P."/>
            <person name="Pawlowska J."/>
        </authorList>
    </citation>
    <scope>NUCLEOTIDE SEQUENCE</scope>
    <source>
        <strain evidence="7">CBS 226.32</strain>
    </source>
</reference>